<dbReference type="Proteomes" id="UP001630127">
    <property type="component" value="Unassembled WGS sequence"/>
</dbReference>
<name>A0ABD2Z5R1_9GENT</name>
<evidence type="ECO:0000256" key="1">
    <source>
        <dbReference type="SAM" id="SignalP"/>
    </source>
</evidence>
<evidence type="ECO:0000313" key="2">
    <source>
        <dbReference type="EMBL" id="KAL3513712.1"/>
    </source>
</evidence>
<organism evidence="2 3">
    <name type="scientific">Cinchona calisaya</name>
    <dbReference type="NCBI Taxonomy" id="153742"/>
    <lineage>
        <taxon>Eukaryota</taxon>
        <taxon>Viridiplantae</taxon>
        <taxon>Streptophyta</taxon>
        <taxon>Embryophyta</taxon>
        <taxon>Tracheophyta</taxon>
        <taxon>Spermatophyta</taxon>
        <taxon>Magnoliopsida</taxon>
        <taxon>eudicotyledons</taxon>
        <taxon>Gunneridae</taxon>
        <taxon>Pentapetalae</taxon>
        <taxon>asterids</taxon>
        <taxon>lamiids</taxon>
        <taxon>Gentianales</taxon>
        <taxon>Rubiaceae</taxon>
        <taxon>Cinchonoideae</taxon>
        <taxon>Cinchoneae</taxon>
        <taxon>Cinchona</taxon>
    </lineage>
</organism>
<accession>A0ABD2Z5R1</accession>
<gene>
    <name evidence="2" type="ORF">ACH5RR_026429</name>
</gene>
<proteinExistence type="predicted"/>
<evidence type="ECO:0000313" key="3">
    <source>
        <dbReference type="Proteomes" id="UP001630127"/>
    </source>
</evidence>
<comment type="caution">
    <text evidence="2">The sequence shown here is derived from an EMBL/GenBank/DDBJ whole genome shotgun (WGS) entry which is preliminary data.</text>
</comment>
<keyword evidence="1" id="KW-0732">Signal</keyword>
<feature type="chain" id="PRO_5044833766" evidence="1">
    <location>
        <begin position="24"/>
        <end position="131"/>
    </location>
</feature>
<protein>
    <submittedName>
        <fullName evidence="2">Uncharacterized protein</fullName>
    </submittedName>
</protein>
<feature type="signal peptide" evidence="1">
    <location>
        <begin position="1"/>
        <end position="23"/>
    </location>
</feature>
<keyword evidence="3" id="KW-1185">Reference proteome</keyword>
<sequence length="131" mass="15100">MANSKAVLFVTLFSLILVHEIVQESVNIDAVSLLGIKCALVHAIRVARDAIVFRQAPLQTHNPWHAPILSSLSSSYRGQKLQDLERVMNGRPWVLDNQLMVLERWKENLEQDKKAFSESLMWIQLWNLLMH</sequence>
<reference evidence="2 3" key="1">
    <citation type="submission" date="2024-11" db="EMBL/GenBank/DDBJ databases">
        <title>A near-complete genome assembly of Cinchona calisaya.</title>
        <authorList>
            <person name="Lian D.C."/>
            <person name="Zhao X.W."/>
            <person name="Wei L."/>
        </authorList>
    </citation>
    <scope>NUCLEOTIDE SEQUENCE [LARGE SCALE GENOMIC DNA]</scope>
    <source>
        <tissue evidence="2">Nenye</tissue>
    </source>
</reference>
<dbReference type="EMBL" id="JBJUIK010000011">
    <property type="protein sequence ID" value="KAL3513712.1"/>
    <property type="molecule type" value="Genomic_DNA"/>
</dbReference>
<dbReference type="AlphaFoldDB" id="A0ABD2Z5R1"/>